<dbReference type="InterPro" id="IPR046848">
    <property type="entry name" value="E_motif"/>
</dbReference>
<dbReference type="InterPro" id="IPR000504">
    <property type="entry name" value="RRM_dom"/>
</dbReference>
<evidence type="ECO:0000256" key="2">
    <source>
        <dbReference type="ARBA" id="ARBA00061659"/>
    </source>
</evidence>
<dbReference type="InterPro" id="IPR003954">
    <property type="entry name" value="RRM_euk-type"/>
</dbReference>
<dbReference type="InterPro" id="IPR046960">
    <property type="entry name" value="PPR_At4g14850-like_plant"/>
</dbReference>
<feature type="repeat" description="PPR" evidence="4">
    <location>
        <begin position="406"/>
        <end position="440"/>
    </location>
</feature>
<dbReference type="GO" id="GO:0003723">
    <property type="term" value="F:RNA binding"/>
    <property type="evidence" value="ECO:0007669"/>
    <property type="project" value="UniProtKB-UniRule"/>
</dbReference>
<organism evidence="6 7">
    <name type="scientific">Arabidopsis thaliana</name>
    <name type="common">Mouse-ear cress</name>
    <dbReference type="NCBI Taxonomy" id="3702"/>
    <lineage>
        <taxon>Eukaryota</taxon>
        <taxon>Viridiplantae</taxon>
        <taxon>Streptophyta</taxon>
        <taxon>Embryophyta</taxon>
        <taxon>Tracheophyta</taxon>
        <taxon>Spermatophyta</taxon>
        <taxon>Magnoliopsida</taxon>
        <taxon>eudicotyledons</taxon>
        <taxon>Gunneridae</taxon>
        <taxon>Pentapetalae</taxon>
        <taxon>rosids</taxon>
        <taxon>malvids</taxon>
        <taxon>Brassicales</taxon>
        <taxon>Brassicaceae</taxon>
        <taxon>Camelineae</taxon>
        <taxon>Arabidopsis</taxon>
    </lineage>
</organism>
<dbReference type="InterPro" id="IPR011990">
    <property type="entry name" value="TPR-like_helical_dom_sf"/>
</dbReference>
<dbReference type="Gene3D" id="1.25.40.10">
    <property type="entry name" value="Tetratricopeptide repeat domain"/>
    <property type="match status" value="4"/>
</dbReference>
<feature type="repeat" description="PPR" evidence="4">
    <location>
        <begin position="846"/>
        <end position="876"/>
    </location>
</feature>
<dbReference type="FunFam" id="1.25.40.10:FF:000212">
    <property type="entry name" value="Pentatricopeptide repeat-containing protein At2g03380, mitochondrial"/>
    <property type="match status" value="1"/>
</dbReference>
<dbReference type="SMART" id="SM00361">
    <property type="entry name" value="RRM_1"/>
    <property type="match status" value="1"/>
</dbReference>
<dbReference type="Pfam" id="PF13041">
    <property type="entry name" value="PPR_2"/>
    <property type="match status" value="3"/>
</dbReference>
<dbReference type="InterPro" id="IPR002885">
    <property type="entry name" value="PPR_rpt"/>
</dbReference>
<feature type="domain" description="RRM" evidence="5">
    <location>
        <begin position="77"/>
        <end position="155"/>
    </location>
</feature>
<feature type="repeat" description="PPR" evidence="4">
    <location>
        <begin position="375"/>
        <end position="405"/>
    </location>
</feature>
<sequence>MALSSSTFQIPFLKHRYFGMSQNLRTPILTMSTIPRDRLISSFHTARSKLCSPLRTISCVAGDDETREASSLPSSISSLFVKGFSDSVSEGRLKKVFSEFGQVTNVKIIANERTRQSLGYGYVWFNSKEDAQSAVEAMNGKFFDGRFILVKFGQPGKIPPPASFFFAFAVFFAASIAFLDLCCGSRSRKCRNPKCKGMKKAMEFDLQLQTEECVKSGSVEEIDRLPWKGGSESNPDYECLRAELRKMAPVNGRAVLIFRSKCGCPIAKLEGWGPKRSRRHKKSPAKLAARCFSAPSRTHFDFSGESSDTERALVSALGSCASSNDVTCGRQIHCRVLKSGLDSNGYICNSVLNMYAKCRLLADAESVFRDHAKLDSASFNIMVDGYVRSRRLWDALKLFDVMPERSCVSYTTLIKGYAQNNQWSEAMELFREMRNLGIMLNEVTLATVISACSHLGGIWDCRMLQSLAIKLKLEGRVFVSTNLLHMYWLCLCLKDARKLFDEMPERNLVTWNVMLNGYSKAGLIEQAEELFDQITEKDIVSWGTMIDGCLRKNQLDEALVYYTEMLRCGMKPSEVMMVDLLSASARSVGSSKGLQLHGTIVKRGFDCYDFLQATIIHFYAVSNDIKLALQQFEASVKDHIASRNALIAGFVKNGMVEQAREVFDQTHDKDIFSWNAMISGYAQSLSPQLALHLFREMISSSQVKPDAITMVSVFSAISSLGSLEEGKRAHDYLNFSTIPPNDNLTAAIIDMYAKCGSIETALNIFHQTKNISSSTISPWNAIICGSATHGHAKLALDLYSDLQSLPIKPNSITFVGVLSACCHAGLVELGKTYFESMKSDHGIEPDIKHYGCMVDLLGKAGRLEEAKEMIKKMPVKADVMIWGMLLSASRTHGNVEIAEIAATELAAIDPSHGGCKVMLSNVYADAGRWEDVALVREEMRTRDVEWSGAFSGVV</sequence>
<dbReference type="GO" id="GO:0009451">
    <property type="term" value="P:RNA modification"/>
    <property type="evidence" value="ECO:0007669"/>
    <property type="project" value="InterPro"/>
</dbReference>
<dbReference type="EMBL" id="LR881470">
    <property type="protein sequence ID" value="CAD5332108.1"/>
    <property type="molecule type" value="Genomic_DNA"/>
</dbReference>
<dbReference type="InterPro" id="IPR012677">
    <property type="entry name" value="Nucleotide-bd_a/b_plait_sf"/>
</dbReference>
<dbReference type="PANTHER" id="PTHR47926:SF407">
    <property type="entry name" value="(WILD MALAYSIAN BANANA) HYPOTHETICAL PROTEIN"/>
    <property type="match status" value="1"/>
</dbReference>
<evidence type="ECO:0000313" key="6">
    <source>
        <dbReference type="EMBL" id="CAD5332108.1"/>
    </source>
</evidence>
<evidence type="ECO:0000256" key="4">
    <source>
        <dbReference type="PROSITE-ProRule" id="PRU00708"/>
    </source>
</evidence>
<dbReference type="FunFam" id="1.25.40.10:FF:001083">
    <property type="entry name" value="Pentatricopeptide repeat-containing protein, mitochondrial"/>
    <property type="match status" value="1"/>
</dbReference>
<dbReference type="SUPFAM" id="SSF54928">
    <property type="entry name" value="RNA-binding domain, RBD"/>
    <property type="match status" value="1"/>
</dbReference>
<dbReference type="NCBIfam" id="TIGR00756">
    <property type="entry name" value="PPR"/>
    <property type="match status" value="8"/>
</dbReference>
<keyword evidence="3" id="KW-0694">RNA-binding</keyword>
<feature type="repeat" description="PPR" evidence="4">
    <location>
        <begin position="507"/>
        <end position="537"/>
    </location>
</feature>
<dbReference type="Gene3D" id="3.30.70.330">
    <property type="match status" value="1"/>
</dbReference>
<dbReference type="PROSITE" id="PS50102">
    <property type="entry name" value="RRM"/>
    <property type="match status" value="1"/>
</dbReference>
<reference evidence="6 7" key="1">
    <citation type="submission" date="2020-09" db="EMBL/GenBank/DDBJ databases">
        <authorList>
            <person name="Ashkenazy H."/>
        </authorList>
    </citation>
    <scope>NUCLEOTIDE SEQUENCE [LARGE SCALE GENOMIC DNA]</scope>
    <source>
        <strain evidence="7">cv. Cdm-0</strain>
    </source>
</reference>
<dbReference type="InterPro" id="IPR035979">
    <property type="entry name" value="RBD_domain_sf"/>
</dbReference>
<keyword evidence="1" id="KW-0677">Repeat</keyword>
<gene>
    <name evidence="6" type="ORF">AT9943_LOCUS19531</name>
</gene>
<feature type="repeat" description="PPR" evidence="4">
    <location>
        <begin position="670"/>
        <end position="704"/>
    </location>
</feature>
<dbReference type="Proteomes" id="UP000516314">
    <property type="component" value="Chromosome 5"/>
</dbReference>
<evidence type="ECO:0000313" key="7">
    <source>
        <dbReference type="Proteomes" id="UP000516314"/>
    </source>
</evidence>
<dbReference type="Pfam" id="PF20431">
    <property type="entry name" value="E_motif"/>
    <property type="match status" value="1"/>
</dbReference>
<dbReference type="SMART" id="SM00360">
    <property type="entry name" value="RRM"/>
    <property type="match status" value="1"/>
</dbReference>
<dbReference type="FunFam" id="1.25.40.10:FF:000596">
    <property type="entry name" value="Pentatricopeptide repeat-containing protein, mitochondrial"/>
    <property type="match status" value="1"/>
</dbReference>
<proteinExistence type="inferred from homology"/>
<evidence type="ECO:0000259" key="5">
    <source>
        <dbReference type="PROSITE" id="PS50102"/>
    </source>
</evidence>
<dbReference type="PROSITE" id="PS51375">
    <property type="entry name" value="PPR"/>
    <property type="match status" value="6"/>
</dbReference>
<evidence type="ECO:0000256" key="1">
    <source>
        <dbReference type="ARBA" id="ARBA00022737"/>
    </source>
</evidence>
<name>A0A7G2F8W2_ARATH</name>
<dbReference type="AlphaFoldDB" id="A0A7G2F8W2"/>
<dbReference type="PANTHER" id="PTHR47926">
    <property type="entry name" value="PENTATRICOPEPTIDE REPEAT-CONTAINING PROTEIN"/>
    <property type="match status" value="1"/>
</dbReference>
<comment type="similarity">
    <text evidence="2">Belongs to the PPR family. PCMP-E subfamily.</text>
</comment>
<protein>
    <submittedName>
        <fullName evidence="6">(thale cress) hypothetical protein</fullName>
    </submittedName>
</protein>
<evidence type="ECO:0000256" key="3">
    <source>
        <dbReference type="PROSITE-ProRule" id="PRU00176"/>
    </source>
</evidence>
<dbReference type="Pfam" id="PF12854">
    <property type="entry name" value="PPR_1"/>
    <property type="match status" value="1"/>
</dbReference>
<dbReference type="Pfam" id="PF01535">
    <property type="entry name" value="PPR"/>
    <property type="match status" value="5"/>
</dbReference>
<accession>A0A7G2F8W2</accession>
<feature type="repeat" description="PPR" evidence="4">
    <location>
        <begin position="538"/>
        <end position="572"/>
    </location>
</feature>
<dbReference type="Pfam" id="PF00076">
    <property type="entry name" value="RRM_1"/>
    <property type="match status" value="1"/>
</dbReference>